<comment type="caution">
    <text evidence="2">The sequence shown here is derived from an EMBL/GenBank/DDBJ whole genome shotgun (WGS) entry which is preliminary data.</text>
</comment>
<accession>A0AA38XEH7</accession>
<evidence type="ECO:0000313" key="2">
    <source>
        <dbReference type="EMBL" id="KAJ9611877.1"/>
    </source>
</evidence>
<dbReference type="AlphaFoldDB" id="A0AA38XEH7"/>
<proteinExistence type="predicted"/>
<dbReference type="Proteomes" id="UP001172681">
    <property type="component" value="Unassembled WGS sequence"/>
</dbReference>
<organism evidence="2 3">
    <name type="scientific">Knufia peltigerae</name>
    <dbReference type="NCBI Taxonomy" id="1002370"/>
    <lineage>
        <taxon>Eukaryota</taxon>
        <taxon>Fungi</taxon>
        <taxon>Dikarya</taxon>
        <taxon>Ascomycota</taxon>
        <taxon>Pezizomycotina</taxon>
        <taxon>Eurotiomycetes</taxon>
        <taxon>Chaetothyriomycetidae</taxon>
        <taxon>Chaetothyriales</taxon>
        <taxon>Trichomeriaceae</taxon>
        <taxon>Knufia</taxon>
    </lineage>
</organism>
<sequence length="247" mass="27594">MATFALKQIDVARALFSALNQHNASSRRYRRNFQWLQKLHARASAKIFTASSTPKPGPQGGAESDRQVHSEDREDTEDVELLGWQTKLIERAEQGRPVISTICPPPTPATSQVTDFCNLPTNPRALGDDRYLQTSPDAEILESLPLRRAGDPTDDVLRDFWEPMLLQDIFGAPDDQLMASASVEVRWRVANELFRCMGSTGRPGGKILSPPRIRLNHNHNHNHDIDQHVEPDKSSFAVTLAKLIVTG</sequence>
<evidence type="ECO:0000313" key="3">
    <source>
        <dbReference type="Proteomes" id="UP001172681"/>
    </source>
</evidence>
<protein>
    <submittedName>
        <fullName evidence="2">Uncharacterized protein</fullName>
    </submittedName>
</protein>
<dbReference type="EMBL" id="JAPDRN010000218">
    <property type="protein sequence ID" value="KAJ9611877.1"/>
    <property type="molecule type" value="Genomic_DNA"/>
</dbReference>
<keyword evidence="3" id="KW-1185">Reference proteome</keyword>
<feature type="region of interest" description="Disordered" evidence="1">
    <location>
        <begin position="48"/>
        <end position="78"/>
    </location>
</feature>
<gene>
    <name evidence="2" type="ORF">H2204_015119</name>
</gene>
<feature type="compositionally biased region" description="Basic and acidic residues" evidence="1">
    <location>
        <begin position="63"/>
        <end position="72"/>
    </location>
</feature>
<name>A0AA38XEH7_9EURO</name>
<reference evidence="2" key="1">
    <citation type="submission" date="2022-10" db="EMBL/GenBank/DDBJ databases">
        <title>Culturing micro-colonial fungi from biological soil crusts in the Mojave desert and describing Neophaeococcomyces mojavensis, and introducing the new genera and species Taxawa tesnikishii.</title>
        <authorList>
            <person name="Kurbessoian T."/>
            <person name="Stajich J.E."/>
        </authorList>
    </citation>
    <scope>NUCLEOTIDE SEQUENCE</scope>
    <source>
        <strain evidence="2">TK_35</strain>
    </source>
</reference>
<evidence type="ECO:0000256" key="1">
    <source>
        <dbReference type="SAM" id="MobiDB-lite"/>
    </source>
</evidence>